<sequence length="91" mass="9545">MGDIGNLSPTGDAAVSIAGLWGEDMPFPEPGGRAAARLVPLTPSDRRRVEAGQRISMHGTGQRQVRSGAGGPPAYARLKPWLRSTFATCSV</sequence>
<dbReference type="EMBL" id="BMQK01000019">
    <property type="protein sequence ID" value="GGQ82419.1"/>
    <property type="molecule type" value="Genomic_DNA"/>
</dbReference>
<evidence type="ECO:0000313" key="1">
    <source>
        <dbReference type="EMBL" id="GGQ82419.1"/>
    </source>
</evidence>
<evidence type="ECO:0000313" key="2">
    <source>
        <dbReference type="Proteomes" id="UP000620156"/>
    </source>
</evidence>
<dbReference type="AlphaFoldDB" id="A0A918BPY5"/>
<keyword evidence="2" id="KW-1185">Reference proteome</keyword>
<reference evidence="1" key="2">
    <citation type="submission" date="2020-09" db="EMBL/GenBank/DDBJ databases">
        <authorList>
            <person name="Sun Q."/>
            <person name="Ohkuma M."/>
        </authorList>
    </citation>
    <scope>NUCLEOTIDE SEQUENCE</scope>
    <source>
        <strain evidence="1">JCM 3131</strain>
    </source>
</reference>
<comment type="caution">
    <text evidence="1">The sequence shown here is derived from an EMBL/GenBank/DDBJ whole genome shotgun (WGS) entry which is preliminary data.</text>
</comment>
<dbReference type="Proteomes" id="UP000620156">
    <property type="component" value="Unassembled WGS sequence"/>
</dbReference>
<proteinExistence type="predicted"/>
<reference evidence="1" key="1">
    <citation type="journal article" date="2014" name="Int. J. Syst. Evol. Microbiol.">
        <title>Complete genome sequence of Corynebacterium casei LMG S-19264T (=DSM 44701T), isolated from a smear-ripened cheese.</title>
        <authorList>
            <consortium name="US DOE Joint Genome Institute (JGI-PGF)"/>
            <person name="Walter F."/>
            <person name="Albersmeier A."/>
            <person name="Kalinowski J."/>
            <person name="Ruckert C."/>
        </authorList>
    </citation>
    <scope>NUCLEOTIDE SEQUENCE</scope>
    <source>
        <strain evidence="1">JCM 3131</strain>
    </source>
</reference>
<organism evidence="1 2">
    <name type="scientific">Streptomyces ruber</name>
    <dbReference type="NCBI Taxonomy" id="83378"/>
    <lineage>
        <taxon>Bacteria</taxon>
        <taxon>Bacillati</taxon>
        <taxon>Actinomycetota</taxon>
        <taxon>Actinomycetes</taxon>
        <taxon>Kitasatosporales</taxon>
        <taxon>Streptomycetaceae</taxon>
        <taxon>Streptomyces</taxon>
    </lineage>
</organism>
<protein>
    <submittedName>
        <fullName evidence="1">Uncharacterized protein</fullName>
    </submittedName>
</protein>
<name>A0A918BPY5_9ACTN</name>
<accession>A0A918BPY5</accession>
<gene>
    <name evidence="1" type="ORF">GCM10010145_60240</name>
</gene>